<evidence type="ECO:0000259" key="2">
    <source>
        <dbReference type="Pfam" id="PF17829"/>
    </source>
</evidence>
<dbReference type="PANTHER" id="PTHR37842">
    <property type="match status" value="1"/>
</dbReference>
<dbReference type="Pfam" id="PF17829">
    <property type="entry name" value="GH115_C"/>
    <property type="match status" value="1"/>
</dbReference>
<dbReference type="Gene3D" id="1.20.58.2150">
    <property type="match status" value="1"/>
</dbReference>
<name>A0ABQ0ZNL2_9BACT</name>
<feature type="domain" description="Gylcosyl hydrolase 115 C-terminal" evidence="2">
    <location>
        <begin position="783"/>
        <end position="951"/>
    </location>
</feature>
<evidence type="ECO:0000313" key="3">
    <source>
        <dbReference type="EMBL" id="GET23016.1"/>
    </source>
</evidence>
<dbReference type="InterPro" id="IPR041437">
    <property type="entry name" value="GH115_C"/>
</dbReference>
<reference evidence="3 4" key="1">
    <citation type="submission" date="2019-10" db="EMBL/GenBank/DDBJ databases">
        <title>Prolixibacter strains distinguished by the presence of nitrate reductase genes were adept at nitrate-dependent anaerobic corrosion of metallic iron and carbon steel.</title>
        <authorList>
            <person name="Iino T."/>
            <person name="Shono N."/>
            <person name="Ito K."/>
            <person name="Nakamura R."/>
            <person name="Sueoka K."/>
            <person name="Harayama S."/>
            <person name="Ohkuma M."/>
        </authorList>
    </citation>
    <scope>NUCLEOTIDE SEQUENCE [LARGE SCALE GENOMIC DNA]</scope>
    <source>
        <strain evidence="3 4">MIC1-1</strain>
    </source>
</reference>
<dbReference type="InterPro" id="IPR042301">
    <property type="entry name" value="GH115_sf"/>
</dbReference>
<dbReference type="Pfam" id="PF15979">
    <property type="entry name" value="Glyco_hydro_115"/>
    <property type="match status" value="1"/>
</dbReference>
<dbReference type="Gene3D" id="3.20.20.520">
    <property type="entry name" value="Glycosyl hydrolase family 115"/>
    <property type="match status" value="1"/>
</dbReference>
<dbReference type="InterPro" id="IPR031924">
    <property type="entry name" value="GH115"/>
</dbReference>
<protein>
    <recommendedName>
        <fullName evidence="2">Gylcosyl hydrolase 115 C-terminal domain-containing protein</fullName>
    </recommendedName>
</protein>
<keyword evidence="1" id="KW-0378">Hydrolase</keyword>
<dbReference type="Gene3D" id="3.30.379.10">
    <property type="entry name" value="Chitobiase/beta-hexosaminidase domain 2-like"/>
    <property type="match status" value="1"/>
</dbReference>
<evidence type="ECO:0000256" key="1">
    <source>
        <dbReference type="ARBA" id="ARBA00022801"/>
    </source>
</evidence>
<dbReference type="InterPro" id="IPR029018">
    <property type="entry name" value="Hex-like_dom2"/>
</dbReference>
<comment type="caution">
    <text evidence="3">The sequence shown here is derived from an EMBL/GenBank/DDBJ whole genome shotgun (WGS) entry which is preliminary data.</text>
</comment>
<dbReference type="Proteomes" id="UP000396862">
    <property type="component" value="Unassembled WGS sequence"/>
</dbReference>
<dbReference type="Gene3D" id="2.60.120.1620">
    <property type="match status" value="1"/>
</dbReference>
<dbReference type="PANTHER" id="PTHR37842:SF2">
    <property type="entry name" value="GYLCOSYL HYDROLASE 115 C-TERMINAL DOMAIN-CONTAINING PROTEIN"/>
    <property type="match status" value="1"/>
</dbReference>
<accession>A0ABQ0ZNL2</accession>
<evidence type="ECO:0000313" key="4">
    <source>
        <dbReference type="Proteomes" id="UP000396862"/>
    </source>
</evidence>
<sequence>MLGVGLLLQSCQSKVAPKENNQPTHNYISTTQVDNGFTLARDGKTAPIVIGSDDYKGVKLIAGFVQNDLQKVTQTKPMLVVGDIPKAREIILAGTVGRSSLIQHLIEKHKIDVSDIKGKWEATVTQVVDNPFPGVKKALVIAGSDKRGTIYGLFDLSRNIGVSPWNWWADVPVPVRTAVYVKQGRYLVDSPKVKYRGIFLNDEEPALGRWAVANYGGFNHKFYEKVFELLLRLRGNYMWPAMWWASFNSDDPENPKLADEMGIVMGTSHHEPMMRAHAEWAPYRKKGIPWDYTKSKAVLDTFWTKGIERMDHHESIVTVGMRGDGDEAMGDKTNIALLERIVADQRKIIEKVTGKPAKDTPQLWALYKEVQAYYDQGMRVPDDVTLLLCDDNWGNIRKLPKLDAKPRSGGYGIYYHFDYVGGPRNYKWLNTNPLPRVWEQMHLAYKHGVDRIWLVNVGDLKPIELPISFFLDYAWNPDAMPKEKLPEYTTQWAAQQFGTEHAKEIGRMLQLYAKYNGRRKPELLSPETYSLNHYQEYERVVNEYSQLAREAEELGHKMPPKYKDAYYELVEHPITACANLNAMYYAAAKNHQAFGRGSAMTNDWGDSVKARFEEDSLITVYYHTKLADGKWNHMMAQTHIGYTYWQEPKYNRMPKLDDLTLPEKAQMGVAIQGADTFLTEGTFAAELPEMDNFNRKPVYIDVFNRGKEPFKYKITTAQPWLKVEAESGTVQQNQRIWLSADWNKVPEGKHTVAVEIQQEGGKTITVNAVVEHLTQPNPTTFNGFIESNGYVSMEAAHCTRNIPANRIQWEEIPGLGRTLSAMSPFPVTANKQTPGSDGPHMEYDMYLYQSGTAKVNLYLSPTLNFYNDNGLQLAVSFDDQKPVVINMNKDENYRNWASWVSNEINIQQVSLPVERPGKHTLKVWMIDPAVVLQKIVVDAGGEKTSYLGPPESARLE</sequence>
<keyword evidence="4" id="KW-1185">Reference proteome</keyword>
<dbReference type="EMBL" id="BLAU01000001">
    <property type="protein sequence ID" value="GET23016.1"/>
    <property type="molecule type" value="Genomic_DNA"/>
</dbReference>
<gene>
    <name evidence="3" type="ORF">JCM18694_32620</name>
</gene>
<organism evidence="3 4">
    <name type="scientific">Prolixibacter denitrificans</name>
    <dbReference type="NCBI Taxonomy" id="1541063"/>
    <lineage>
        <taxon>Bacteria</taxon>
        <taxon>Pseudomonadati</taxon>
        <taxon>Bacteroidota</taxon>
        <taxon>Bacteroidia</taxon>
        <taxon>Marinilabiliales</taxon>
        <taxon>Prolixibacteraceae</taxon>
        <taxon>Prolixibacter</taxon>
    </lineage>
</organism>
<proteinExistence type="predicted"/>